<keyword evidence="2" id="KW-0945">Host-virus interaction</keyword>
<dbReference type="CDD" id="cd19958">
    <property type="entry name" value="pyocin_knob"/>
    <property type="match status" value="1"/>
</dbReference>
<organism evidence="3 4">
    <name type="scientific">Bifidobacterium merycicum</name>
    <dbReference type="NCBI Taxonomy" id="78345"/>
    <lineage>
        <taxon>Bacteria</taxon>
        <taxon>Bacillati</taxon>
        <taxon>Actinomycetota</taxon>
        <taxon>Actinomycetes</taxon>
        <taxon>Bifidobacteriales</taxon>
        <taxon>Bifidobacteriaceae</taxon>
        <taxon>Bifidobacterium</taxon>
    </lineage>
</organism>
<comment type="caution">
    <text evidence="3">The sequence shown here is derived from an EMBL/GenBank/DDBJ whole genome shotgun (WGS) entry which is preliminary data.</text>
</comment>
<evidence type="ECO:0000256" key="2">
    <source>
        <dbReference type="ARBA" id="ARBA00022581"/>
    </source>
</evidence>
<reference evidence="3 4" key="1">
    <citation type="submission" date="2014-03" db="EMBL/GenBank/DDBJ databases">
        <title>Genomics of Bifidobacteria.</title>
        <authorList>
            <person name="Ventura M."/>
            <person name="Milani C."/>
            <person name="Lugli G.A."/>
        </authorList>
    </citation>
    <scope>NUCLEOTIDE SEQUENCE [LARGE SCALE GENOMIC DNA]</scope>
    <source>
        <strain evidence="3 4">LMG 11341</strain>
    </source>
</reference>
<comment type="subcellular location">
    <subcellularLocation>
        <location evidence="1">Virion</location>
    </subcellularLocation>
</comment>
<dbReference type="STRING" id="78345.BMERY_0868"/>
<dbReference type="eggNOG" id="ENOG5032IMR">
    <property type="taxonomic scope" value="Bacteria"/>
</dbReference>
<gene>
    <name evidence="3" type="ORF">BMERY_0868</name>
</gene>
<dbReference type="OrthoDB" id="1958058at2"/>
<dbReference type="RefSeq" id="WP_051915125.1">
    <property type="nucleotide sequence ID" value="NZ_JGZC01000006.1"/>
</dbReference>
<dbReference type="InterPro" id="IPR022741">
    <property type="entry name" value="Phage_B103_Gp8"/>
</dbReference>
<dbReference type="Proteomes" id="UP000029060">
    <property type="component" value="Unassembled WGS sequence"/>
</dbReference>
<keyword evidence="4" id="KW-1185">Reference proteome</keyword>
<name>A0A087BH75_9BIFI</name>
<dbReference type="Pfam" id="PF11133">
    <property type="entry name" value="Phage_head_fibr"/>
    <property type="match status" value="1"/>
</dbReference>
<evidence type="ECO:0000256" key="1">
    <source>
        <dbReference type="ARBA" id="ARBA00004328"/>
    </source>
</evidence>
<evidence type="ECO:0000313" key="4">
    <source>
        <dbReference type="Proteomes" id="UP000029060"/>
    </source>
</evidence>
<evidence type="ECO:0000313" key="3">
    <source>
        <dbReference type="EMBL" id="KFI70375.1"/>
    </source>
</evidence>
<accession>A0A087BH75</accession>
<protein>
    <submittedName>
        <fullName evidence="3">Phage head fiber protein</fullName>
    </submittedName>
</protein>
<proteinExistence type="predicted"/>
<dbReference type="AlphaFoldDB" id="A0A087BH75"/>
<sequence length="635" mass="66953">MDLIVTDAAGIPTGSYASWTLDLAYGSGENDFDLRCPARLQPGCRWWVDGTGWGGIVDDVKTSVTGGEGELTYHGRDWHGLLASKILEPDKGKDYLTMSGTIGTLLRTIISRIGLQDIITVTEGTSKTARWQFDRYCDAWSGLSKMLRASGLRLRITAAQNGVTVDAPPITAAGDLIDSDLIDFDATLASHPINHLICLGKGELKDRIVVHWYADQKGALSHTQTIKGADERTSIYELSNAEATELETKGKTKLQELRDTGSIDVDVESDGIDLDVGDTVTGRDNTTGLQVTAEITKKIVKISDGLPTITYEATTASTESTGETGGGGSSSGDGHAYYAGSGLTLSNWTFSADVTTSDLETVRKTATEANKAASDAAAEIAGARDLATQADGKADKAQTTADAANTLAAQANDTAQERVKTIAAGTGVTATRAGSTVTLSAPNTLPAPTSLSSTDLNTLKTGWGAYWAGGGNTCAHKPSGVGHFGLIVQRTAIGWTTQILTDPQTGKIWRRTWNFNRWDEWKALAEDRDATTTIHGLMSIADKQKLDGIQDGANAYTLPVAATDAIGGVKPDGKTITIGEDGTITAQSSATAASFLAAHPIGSLYWCVAGDPNDQGGTWKEIPTIIGGHVWQRLA</sequence>
<dbReference type="EMBL" id="JGZC01000006">
    <property type="protein sequence ID" value="KFI70375.1"/>
    <property type="molecule type" value="Genomic_DNA"/>
</dbReference>